<feature type="region of interest" description="Disordered" evidence="1">
    <location>
        <begin position="1"/>
        <end position="26"/>
    </location>
</feature>
<sequence length="106" mass="11262">MGEGIGGQNVKLMETTTSNKAAPAVDRAAPCSPVGRVEWQAANLHPCDGSGSTVKAWQLRVNGRVVLNAVAMTDIHEAVTAEDRKLIGQALAEYLANDQTQQPHRA</sequence>
<evidence type="ECO:0000313" key="2">
    <source>
        <dbReference type="EMBL" id="CAB4155340.1"/>
    </source>
</evidence>
<dbReference type="EMBL" id="LR796630">
    <property type="protein sequence ID" value="CAB4155340.1"/>
    <property type="molecule type" value="Genomic_DNA"/>
</dbReference>
<evidence type="ECO:0000256" key="1">
    <source>
        <dbReference type="SAM" id="MobiDB-lite"/>
    </source>
</evidence>
<protein>
    <submittedName>
        <fullName evidence="2">Uncharacterized protein</fullName>
    </submittedName>
</protein>
<reference evidence="2" key="1">
    <citation type="submission" date="2020-04" db="EMBL/GenBank/DDBJ databases">
        <authorList>
            <person name="Chiriac C."/>
            <person name="Salcher M."/>
            <person name="Ghai R."/>
            <person name="Kavagutti S V."/>
        </authorList>
    </citation>
    <scope>NUCLEOTIDE SEQUENCE</scope>
</reference>
<gene>
    <name evidence="2" type="ORF">UFOVP674_4</name>
</gene>
<organism evidence="2">
    <name type="scientific">uncultured Caudovirales phage</name>
    <dbReference type="NCBI Taxonomy" id="2100421"/>
    <lineage>
        <taxon>Viruses</taxon>
        <taxon>Duplodnaviria</taxon>
        <taxon>Heunggongvirae</taxon>
        <taxon>Uroviricota</taxon>
        <taxon>Caudoviricetes</taxon>
        <taxon>Peduoviridae</taxon>
        <taxon>Maltschvirus</taxon>
        <taxon>Maltschvirus maltsch</taxon>
    </lineage>
</organism>
<name>A0A6J5N6X8_9CAUD</name>
<proteinExistence type="predicted"/>
<accession>A0A6J5N6X8</accession>